<dbReference type="InterPro" id="IPR027417">
    <property type="entry name" value="P-loop_NTPase"/>
</dbReference>
<name>A0A0D3JEE4_EMIH1</name>
<reference evidence="4" key="2">
    <citation type="submission" date="2024-10" db="UniProtKB">
        <authorList>
            <consortium name="EnsemblProtists"/>
        </authorList>
    </citation>
    <scope>IDENTIFICATION</scope>
</reference>
<dbReference type="GO" id="GO:0005524">
    <property type="term" value="F:ATP binding"/>
    <property type="evidence" value="ECO:0007669"/>
    <property type="project" value="UniProtKB-KW"/>
</dbReference>
<protein>
    <recommendedName>
        <fullName evidence="6">ATPase AAA-type core domain-containing protein</fullName>
    </recommendedName>
</protein>
<dbReference type="Gene3D" id="3.40.50.300">
    <property type="entry name" value="P-loop containing nucleotide triphosphate hydrolases"/>
    <property type="match status" value="1"/>
</dbReference>
<dbReference type="KEGG" id="ehx:EMIHUDRAFT_458275"/>
<dbReference type="HOGENOM" id="CLU_1063305_0_0_1"/>
<proteinExistence type="predicted"/>
<keyword evidence="1" id="KW-0547">Nucleotide-binding</keyword>
<reference evidence="5" key="1">
    <citation type="journal article" date="2013" name="Nature">
        <title>Pan genome of the phytoplankton Emiliania underpins its global distribution.</title>
        <authorList>
            <person name="Read B.A."/>
            <person name="Kegel J."/>
            <person name="Klute M.J."/>
            <person name="Kuo A."/>
            <person name="Lefebvre S.C."/>
            <person name="Maumus F."/>
            <person name="Mayer C."/>
            <person name="Miller J."/>
            <person name="Monier A."/>
            <person name="Salamov A."/>
            <person name="Young J."/>
            <person name="Aguilar M."/>
            <person name="Claverie J.M."/>
            <person name="Frickenhaus S."/>
            <person name="Gonzalez K."/>
            <person name="Herman E.K."/>
            <person name="Lin Y.C."/>
            <person name="Napier J."/>
            <person name="Ogata H."/>
            <person name="Sarno A.F."/>
            <person name="Shmutz J."/>
            <person name="Schroeder D."/>
            <person name="de Vargas C."/>
            <person name="Verret F."/>
            <person name="von Dassow P."/>
            <person name="Valentin K."/>
            <person name="Van de Peer Y."/>
            <person name="Wheeler G."/>
            <person name="Dacks J.B."/>
            <person name="Delwiche C.F."/>
            <person name="Dyhrman S.T."/>
            <person name="Glockner G."/>
            <person name="John U."/>
            <person name="Richards T."/>
            <person name="Worden A.Z."/>
            <person name="Zhang X."/>
            <person name="Grigoriev I.V."/>
            <person name="Allen A.E."/>
            <person name="Bidle K."/>
            <person name="Borodovsky M."/>
            <person name="Bowler C."/>
            <person name="Brownlee C."/>
            <person name="Cock J.M."/>
            <person name="Elias M."/>
            <person name="Gladyshev V.N."/>
            <person name="Groth M."/>
            <person name="Guda C."/>
            <person name="Hadaegh A."/>
            <person name="Iglesias-Rodriguez M.D."/>
            <person name="Jenkins J."/>
            <person name="Jones B.M."/>
            <person name="Lawson T."/>
            <person name="Leese F."/>
            <person name="Lindquist E."/>
            <person name="Lobanov A."/>
            <person name="Lomsadze A."/>
            <person name="Malik S.B."/>
            <person name="Marsh M.E."/>
            <person name="Mackinder L."/>
            <person name="Mock T."/>
            <person name="Mueller-Roeber B."/>
            <person name="Pagarete A."/>
            <person name="Parker M."/>
            <person name="Probert I."/>
            <person name="Quesneville H."/>
            <person name="Raines C."/>
            <person name="Rensing S.A."/>
            <person name="Riano-Pachon D.M."/>
            <person name="Richier S."/>
            <person name="Rokitta S."/>
            <person name="Shiraiwa Y."/>
            <person name="Soanes D.M."/>
            <person name="van der Giezen M."/>
            <person name="Wahlund T.M."/>
            <person name="Williams B."/>
            <person name="Wilson W."/>
            <person name="Wolfe G."/>
            <person name="Wurch L.L."/>
        </authorList>
    </citation>
    <scope>NUCLEOTIDE SEQUENCE</scope>
</reference>
<dbReference type="KEGG" id="ehx:EMIHUDRAFT_215564"/>
<dbReference type="PaxDb" id="2903-EOD10743"/>
<dbReference type="GO" id="GO:0016887">
    <property type="term" value="F:ATP hydrolysis activity"/>
    <property type="evidence" value="ECO:0007669"/>
    <property type="project" value="TreeGrafter"/>
</dbReference>
<keyword evidence="2" id="KW-0067">ATP-binding</keyword>
<evidence type="ECO:0008006" key="6">
    <source>
        <dbReference type="Google" id="ProtNLM"/>
    </source>
</evidence>
<feature type="compositionally biased region" description="Basic and acidic residues" evidence="3">
    <location>
        <begin position="82"/>
        <end position="100"/>
    </location>
</feature>
<feature type="region of interest" description="Disordered" evidence="3">
    <location>
        <begin position="82"/>
        <end position="106"/>
    </location>
</feature>
<dbReference type="Proteomes" id="UP000013827">
    <property type="component" value="Unassembled WGS sequence"/>
</dbReference>
<sequence>MLPREHVLLRWETLRRHNIPLGEPLYARPLDGSGQPRRVLAWAGRKLQPASQSTTAGVHRSHGESGVELWVGQATTRSEPRAYLHQPRDDAAAAKPRDVTSDGLGEGSAVDDELIALAELPLHAPHVFREWGVPAPRGILVHGPAGAGIGARLSRALDAHYVHVSAGDLASRQGAGAEERLAQAFAEASPAAAPLPCGGESGFTARAGGCRRLLTPWRSDSRAGRFDCEVEAAVPDEAERRRLLDALLAAVPHSLTDSQLSR</sequence>
<evidence type="ECO:0000313" key="4">
    <source>
        <dbReference type="EnsemblProtists" id="EOD21879"/>
    </source>
</evidence>
<dbReference type="eggNOG" id="KOG0730">
    <property type="taxonomic scope" value="Eukaryota"/>
</dbReference>
<evidence type="ECO:0000256" key="2">
    <source>
        <dbReference type="ARBA" id="ARBA00022840"/>
    </source>
</evidence>
<organism evidence="4 5">
    <name type="scientific">Emiliania huxleyi (strain CCMP1516)</name>
    <dbReference type="NCBI Taxonomy" id="280463"/>
    <lineage>
        <taxon>Eukaryota</taxon>
        <taxon>Haptista</taxon>
        <taxon>Haptophyta</taxon>
        <taxon>Prymnesiophyceae</taxon>
        <taxon>Isochrysidales</taxon>
        <taxon>Noelaerhabdaceae</taxon>
        <taxon>Emiliania</taxon>
    </lineage>
</organism>
<dbReference type="InterPro" id="IPR050168">
    <property type="entry name" value="AAA_ATPase_domain"/>
</dbReference>
<dbReference type="GeneID" id="17256820"/>
<accession>A0A0D3JEE4</accession>
<dbReference type="GeneID" id="17267424"/>
<dbReference type="EnsemblProtists" id="EOD21879">
    <property type="protein sequence ID" value="EOD21879"/>
    <property type="gene ID" value="EMIHUDRAFT_458275"/>
</dbReference>
<dbReference type="PANTHER" id="PTHR23077:SF171">
    <property type="entry name" value="NUCLEAR VALOSIN-CONTAINING PROTEIN-LIKE"/>
    <property type="match status" value="1"/>
</dbReference>
<evidence type="ECO:0000256" key="1">
    <source>
        <dbReference type="ARBA" id="ARBA00022741"/>
    </source>
</evidence>
<dbReference type="STRING" id="2903.R1BLI1"/>
<dbReference type="RefSeq" id="XP_005763172.1">
    <property type="nucleotide sequence ID" value="XM_005763115.1"/>
</dbReference>
<evidence type="ECO:0000256" key="3">
    <source>
        <dbReference type="SAM" id="MobiDB-lite"/>
    </source>
</evidence>
<keyword evidence="5" id="KW-1185">Reference proteome</keyword>
<dbReference type="RefSeq" id="XP_005774308.1">
    <property type="nucleotide sequence ID" value="XM_005774251.1"/>
</dbReference>
<dbReference type="SUPFAM" id="SSF52540">
    <property type="entry name" value="P-loop containing nucleoside triphosphate hydrolases"/>
    <property type="match status" value="1"/>
</dbReference>
<dbReference type="AlphaFoldDB" id="A0A0D3JEE4"/>
<dbReference type="PANTHER" id="PTHR23077">
    <property type="entry name" value="AAA-FAMILY ATPASE"/>
    <property type="match status" value="1"/>
</dbReference>
<evidence type="ECO:0000313" key="5">
    <source>
        <dbReference type="Proteomes" id="UP000013827"/>
    </source>
</evidence>
<dbReference type="EnsemblProtists" id="EOD10743">
    <property type="protein sequence ID" value="EOD10743"/>
    <property type="gene ID" value="EMIHUDRAFT_215564"/>
</dbReference>